<evidence type="ECO:0000313" key="6">
    <source>
        <dbReference type="Proteomes" id="UP000000311"/>
    </source>
</evidence>
<dbReference type="SUPFAM" id="SSF56574">
    <property type="entry name" value="Serpins"/>
    <property type="match status" value="1"/>
</dbReference>
<dbReference type="GO" id="GO:0004867">
    <property type="term" value="F:serine-type endopeptidase inhibitor activity"/>
    <property type="evidence" value="ECO:0007669"/>
    <property type="project" value="UniProtKB-KW"/>
</dbReference>
<dbReference type="Pfam" id="PF00079">
    <property type="entry name" value="Serpin"/>
    <property type="match status" value="1"/>
</dbReference>
<proteinExistence type="inferred from homology"/>
<reference evidence="5 6" key="1">
    <citation type="journal article" date="2010" name="Science">
        <title>Genomic comparison of the ants Camponotus floridanus and Harpegnathos saltator.</title>
        <authorList>
            <person name="Bonasio R."/>
            <person name="Zhang G."/>
            <person name="Ye C."/>
            <person name="Mutti N.S."/>
            <person name="Fang X."/>
            <person name="Qin N."/>
            <person name="Donahue G."/>
            <person name="Yang P."/>
            <person name="Li Q."/>
            <person name="Li C."/>
            <person name="Zhang P."/>
            <person name="Huang Z."/>
            <person name="Berger S.L."/>
            <person name="Reinberg D."/>
            <person name="Wang J."/>
            <person name="Liebig J."/>
        </authorList>
    </citation>
    <scope>NUCLEOTIDE SEQUENCE [LARGE SCALE GENOMIC DNA]</scope>
    <source>
        <strain evidence="6">C129</strain>
    </source>
</reference>
<gene>
    <name evidence="5" type="ORF">EAG_01413</name>
</gene>
<dbReference type="EMBL" id="GL436277">
    <property type="protein sequence ID" value="EFN72133.1"/>
    <property type="molecule type" value="Genomic_DNA"/>
</dbReference>
<name>E2A358_CAMFO</name>
<dbReference type="PROSITE" id="PS00284">
    <property type="entry name" value="SERPIN"/>
    <property type="match status" value="1"/>
</dbReference>
<keyword evidence="1" id="KW-0646">Protease inhibitor</keyword>
<evidence type="ECO:0000256" key="2">
    <source>
        <dbReference type="ARBA" id="ARBA00022900"/>
    </source>
</evidence>
<protein>
    <submittedName>
        <fullName evidence="5">Antithrombin-III</fullName>
    </submittedName>
</protein>
<keyword evidence="2" id="KW-0722">Serine protease inhibitor</keyword>
<feature type="domain" description="Serpin" evidence="4">
    <location>
        <begin position="89"/>
        <end position="472"/>
    </location>
</feature>
<dbReference type="Gene3D" id="2.30.39.10">
    <property type="entry name" value="Alpha-1-antitrypsin, domain 1"/>
    <property type="match status" value="1"/>
</dbReference>
<dbReference type="InterPro" id="IPR042178">
    <property type="entry name" value="Serpin_sf_1"/>
</dbReference>
<dbReference type="InterPro" id="IPR036186">
    <property type="entry name" value="Serpin_sf"/>
</dbReference>
<evidence type="ECO:0000313" key="5">
    <source>
        <dbReference type="EMBL" id="EFN72133.1"/>
    </source>
</evidence>
<dbReference type="Proteomes" id="UP000000311">
    <property type="component" value="Unassembled WGS sequence"/>
</dbReference>
<dbReference type="InterPro" id="IPR000215">
    <property type="entry name" value="Serpin_fam"/>
</dbReference>
<evidence type="ECO:0000256" key="1">
    <source>
        <dbReference type="ARBA" id="ARBA00022690"/>
    </source>
</evidence>
<sequence>MVARNLQSCFFSIETRTCCNNRSTNIIADLPIAGISRKCPTMSFFTAMLSLSLAIGMISAQCLTGNDVPTMMDPMSKISLTNARIDFALDSLKKAALIESKDNIFFSPHSIHQALSLAYFGARGTTESSLKQALRIPEQLSKVDMQRFYAYEKFLNQPRSQNESTDYEYKVANKFWITNSRKLRDCMFDFFGDQMQVTDFRTNPAEVRTRINDWVSNMTKGHIRDLLPPNSISGDTDLVLANAAYFKGLWAQRFDPKNSKRDIFYVSGTQNSVITFMRQKGNFNHVVSEELGVYILELPYKGNDISMFVLLPPFSNARALSQDSEPQDGIRQLVERLATEKGSRELRQLLDDGMPPREVEVNLPRFELERELQLNQLLYALGAGELLSPGAADLRGFVADGESSLHLGDAIHRARIEVTEEGTTAAAATAIFTFRSSRPTEPAIFNANHPFVYLIYDKRDHIVLFAGIFRSPANSLASGAV</sequence>
<dbReference type="GO" id="GO:0005615">
    <property type="term" value="C:extracellular space"/>
    <property type="evidence" value="ECO:0007669"/>
    <property type="project" value="InterPro"/>
</dbReference>
<dbReference type="MEROPS" id="I04.083"/>
<dbReference type="KEGG" id="cfo:105247925"/>
<dbReference type="SMART" id="SM00093">
    <property type="entry name" value="SERPIN"/>
    <property type="match status" value="1"/>
</dbReference>
<dbReference type="STRING" id="104421.E2A358"/>
<dbReference type="InterPro" id="IPR023796">
    <property type="entry name" value="Serpin_dom"/>
</dbReference>
<dbReference type="InterPro" id="IPR042185">
    <property type="entry name" value="Serpin_sf_2"/>
</dbReference>
<dbReference type="OMA" id="MTKGHIR"/>
<accession>E2A358</accession>
<keyword evidence="6" id="KW-1185">Reference proteome</keyword>
<dbReference type="PANTHER" id="PTHR11461:SF278">
    <property type="entry name" value="SERINE PROTEASE INHIBITOR 88EA"/>
    <property type="match status" value="1"/>
</dbReference>
<evidence type="ECO:0000256" key="3">
    <source>
        <dbReference type="RuleBase" id="RU000411"/>
    </source>
</evidence>
<evidence type="ECO:0000259" key="4">
    <source>
        <dbReference type="SMART" id="SM00093"/>
    </source>
</evidence>
<dbReference type="FunCoup" id="E2A358">
    <property type="interactions" value="40"/>
</dbReference>
<dbReference type="OrthoDB" id="671595at2759"/>
<dbReference type="AlphaFoldDB" id="E2A358"/>
<dbReference type="InParanoid" id="E2A358"/>
<dbReference type="PANTHER" id="PTHR11461">
    <property type="entry name" value="SERINE PROTEASE INHIBITOR, SERPIN"/>
    <property type="match status" value="1"/>
</dbReference>
<dbReference type="InterPro" id="IPR023795">
    <property type="entry name" value="Serpin_CS"/>
</dbReference>
<dbReference type="CDD" id="cd19594">
    <property type="entry name" value="serpin_crustaceans_chelicerates_insects"/>
    <property type="match status" value="1"/>
</dbReference>
<organism evidence="6">
    <name type="scientific">Camponotus floridanus</name>
    <name type="common">Florida carpenter ant</name>
    <dbReference type="NCBI Taxonomy" id="104421"/>
    <lineage>
        <taxon>Eukaryota</taxon>
        <taxon>Metazoa</taxon>
        <taxon>Ecdysozoa</taxon>
        <taxon>Arthropoda</taxon>
        <taxon>Hexapoda</taxon>
        <taxon>Insecta</taxon>
        <taxon>Pterygota</taxon>
        <taxon>Neoptera</taxon>
        <taxon>Endopterygota</taxon>
        <taxon>Hymenoptera</taxon>
        <taxon>Apocrita</taxon>
        <taxon>Aculeata</taxon>
        <taxon>Formicoidea</taxon>
        <taxon>Formicidae</taxon>
        <taxon>Formicinae</taxon>
        <taxon>Camponotus</taxon>
    </lineage>
</organism>
<comment type="similarity">
    <text evidence="3">Belongs to the serpin family.</text>
</comment>
<dbReference type="Gene3D" id="3.30.497.10">
    <property type="entry name" value="Antithrombin, subunit I, domain 2"/>
    <property type="match status" value="1"/>
</dbReference>